<evidence type="ECO:0000313" key="4">
    <source>
        <dbReference type="Proteomes" id="UP000308267"/>
    </source>
</evidence>
<gene>
    <name evidence="3" type="ORF">CRM22_007974</name>
</gene>
<sequence length="168" mass="18624">MATTLMTVATASHICSAFVICSILTNVAPVKSTNETVITLGGYVAWKDTDVMWTPELENKESSDFKELSSSLCADLEKQFRRTISYKDVKMECEISSISSQSSFVVTTLTFGDWLNGTSGSLRAIFAPHQSESHAHYKTISLFRVSRHVEDEDESGFLDEAEEISFTS</sequence>
<dbReference type="OrthoDB" id="10456619at2759"/>
<accession>A0A4S2LDR8</accession>
<evidence type="ECO:0000313" key="3">
    <source>
        <dbReference type="EMBL" id="TGZ61460.1"/>
    </source>
</evidence>
<dbReference type="PROSITE" id="PS50024">
    <property type="entry name" value="SEA"/>
    <property type="match status" value="1"/>
</dbReference>
<dbReference type="AlphaFoldDB" id="A0A4S2LDR8"/>
<feature type="domain" description="SEA" evidence="2">
    <location>
        <begin position="34"/>
        <end position="154"/>
    </location>
</feature>
<dbReference type="Proteomes" id="UP000308267">
    <property type="component" value="Unassembled WGS sequence"/>
</dbReference>
<reference evidence="3 4" key="1">
    <citation type="journal article" date="2019" name="BMC Genomics">
        <title>New insights from Opisthorchis felineus genome: update on genomics of the epidemiologically important liver flukes.</title>
        <authorList>
            <person name="Ershov N.I."/>
            <person name="Mordvinov V.A."/>
            <person name="Prokhortchouk E.B."/>
            <person name="Pakharukova M.Y."/>
            <person name="Gunbin K.V."/>
            <person name="Ustyantsev K."/>
            <person name="Genaev M.A."/>
            <person name="Blinov A.G."/>
            <person name="Mazur A."/>
            <person name="Boulygina E."/>
            <person name="Tsygankova S."/>
            <person name="Khrameeva E."/>
            <person name="Chekanov N."/>
            <person name="Fan G."/>
            <person name="Xiao A."/>
            <person name="Zhang H."/>
            <person name="Xu X."/>
            <person name="Yang H."/>
            <person name="Solovyev V."/>
            <person name="Lee S.M."/>
            <person name="Liu X."/>
            <person name="Afonnikov D.A."/>
            <person name="Skryabin K.G."/>
        </authorList>
    </citation>
    <scope>NUCLEOTIDE SEQUENCE [LARGE SCALE GENOMIC DNA]</scope>
    <source>
        <strain evidence="3">AK-0245</strain>
        <tissue evidence="3">Whole organism</tissue>
    </source>
</reference>
<evidence type="ECO:0000256" key="1">
    <source>
        <dbReference type="SAM" id="SignalP"/>
    </source>
</evidence>
<keyword evidence="1" id="KW-0732">Signal</keyword>
<protein>
    <recommendedName>
        <fullName evidence="2">SEA domain-containing protein</fullName>
    </recommendedName>
</protein>
<feature type="signal peptide" evidence="1">
    <location>
        <begin position="1"/>
        <end position="17"/>
    </location>
</feature>
<name>A0A4S2LDR8_OPIFE</name>
<comment type="caution">
    <text evidence="3">The sequence shown here is derived from an EMBL/GenBank/DDBJ whole genome shotgun (WGS) entry which is preliminary data.</text>
</comment>
<proteinExistence type="predicted"/>
<keyword evidence="4" id="KW-1185">Reference proteome</keyword>
<evidence type="ECO:0000259" key="2">
    <source>
        <dbReference type="PROSITE" id="PS50024"/>
    </source>
</evidence>
<dbReference type="InterPro" id="IPR000082">
    <property type="entry name" value="SEA_dom"/>
</dbReference>
<feature type="chain" id="PRO_5020824457" description="SEA domain-containing protein" evidence="1">
    <location>
        <begin position="18"/>
        <end position="168"/>
    </location>
</feature>
<dbReference type="EMBL" id="SJOL01007957">
    <property type="protein sequence ID" value="TGZ61460.1"/>
    <property type="molecule type" value="Genomic_DNA"/>
</dbReference>
<organism evidence="3 4">
    <name type="scientific">Opisthorchis felineus</name>
    <dbReference type="NCBI Taxonomy" id="147828"/>
    <lineage>
        <taxon>Eukaryota</taxon>
        <taxon>Metazoa</taxon>
        <taxon>Spiralia</taxon>
        <taxon>Lophotrochozoa</taxon>
        <taxon>Platyhelminthes</taxon>
        <taxon>Trematoda</taxon>
        <taxon>Digenea</taxon>
        <taxon>Opisthorchiida</taxon>
        <taxon>Opisthorchiata</taxon>
        <taxon>Opisthorchiidae</taxon>
        <taxon>Opisthorchis</taxon>
    </lineage>
</organism>